<evidence type="ECO:0000256" key="1">
    <source>
        <dbReference type="ARBA" id="ARBA00022561"/>
    </source>
</evidence>
<sequence length="354" mass="39935">MADVITPYGTATLLGLLRRTENIQYFWQNLYTRQINFDTAMIYLERVYRKNKKLAAFVAPNVQAGLNRLEGYTTEAVSPAYIKEKDVVDINLPFVRRPGEALITGSMTPEQRRMAWIAEFSDQHEVKIRNRWEWMSAMAAINGSITIESERYPKAVLDFGRDPGLSLTTDWTAQGANPMADIYKMRKKVNALTGGRVTTHIFGDQAWAAFYKAHKDDLKDLMDTTLRGSETAITKLVDGFEGMEYVGVIQGLNGAGRIEVWTYNTQYEDDNGDMQYFLDPGSVFGIAESLFDGVRCFGAIRDGRAGYQPIEIFPKNWVGNEDPFDEFIMHQSAPLFVPGEPNSTFLIKAVATQP</sequence>
<accession>A0A5Q2F7P1</accession>
<organism evidence="4 5">
    <name type="scientific">Serratia phage JS26</name>
    <dbReference type="NCBI Taxonomy" id="2315217"/>
    <lineage>
        <taxon>Viruses</taxon>
        <taxon>Duplodnaviria</taxon>
        <taxon>Heunggongvirae</taxon>
        <taxon>Uroviricota</taxon>
        <taxon>Caudoviricetes</taxon>
        <taxon>Casjensviridae</taxon>
        <taxon>Dunedinvirus</taxon>
        <taxon>Dunedinvirus JS26</taxon>
    </lineage>
</organism>
<dbReference type="RefSeq" id="YP_010000086.1">
    <property type="nucleotide sequence ID" value="NC_053012.1"/>
</dbReference>
<comment type="subcellular location">
    <subcellularLocation>
        <location evidence="3">Virion</location>
    </subcellularLocation>
    <subcellularLocation>
        <location evidence="3">Host cytoplasm</location>
    </subcellularLocation>
    <text evidence="3">Forms the capsid icosahedric shell.</text>
</comment>
<comment type="similarity">
    <text evidence="3">Belongs to the lambda phage major capsid protein family.</text>
</comment>
<evidence type="ECO:0000313" key="4">
    <source>
        <dbReference type="EMBL" id="QGF20877.1"/>
    </source>
</evidence>
<dbReference type="EMBL" id="MN505213">
    <property type="protein sequence ID" value="QGF20877.1"/>
    <property type="molecule type" value="Genomic_DNA"/>
</dbReference>
<dbReference type="InterPro" id="IPR005564">
    <property type="entry name" value="Major_capsid_GpE"/>
</dbReference>
<name>A0A5Q2F7P1_9CAUD</name>
<dbReference type="Proteomes" id="UP000345177">
    <property type="component" value="Segment"/>
</dbReference>
<keyword evidence="3" id="KW-0426">Late protein</keyword>
<dbReference type="GO" id="GO:0030430">
    <property type="term" value="C:host cell cytoplasm"/>
    <property type="evidence" value="ECO:0007669"/>
    <property type="project" value="UniProtKB-SubCell"/>
</dbReference>
<protein>
    <recommendedName>
        <fullName evidence="3">Major capsid protein</fullName>
    </recommendedName>
    <alternativeName>
        <fullName evidence="3">Major head protein</fullName>
    </alternativeName>
</protein>
<reference evidence="4 5" key="1">
    <citation type="submission" date="2019-09" db="EMBL/GenBank/DDBJ databases">
        <title>Transcriptional response of Serratia to Siphovirus infection.</title>
        <authorList>
            <person name="Malone L.M."/>
            <person name="Fineran P.C."/>
        </authorList>
    </citation>
    <scope>NUCLEOTIDE SEQUENCE [LARGE SCALE GENOMIC DNA]</scope>
</reference>
<dbReference type="GO" id="GO:0019028">
    <property type="term" value="C:viral capsid"/>
    <property type="evidence" value="ECO:0007669"/>
    <property type="project" value="UniProtKB-UniRule"/>
</dbReference>
<dbReference type="Gene3D" id="3.30.1930.10">
    <property type="entry name" value="capsid protein of prophage domain"/>
    <property type="match status" value="1"/>
</dbReference>
<keyword evidence="3" id="KW-0946">Virion</keyword>
<evidence type="ECO:0000256" key="3">
    <source>
        <dbReference type="HAMAP-Rule" id="MF_04133"/>
    </source>
</evidence>
<dbReference type="KEGG" id="vg:62682726"/>
<keyword evidence="2 3" id="KW-1035">Host cytoplasm</keyword>
<evidence type="ECO:0000313" key="5">
    <source>
        <dbReference type="Proteomes" id="UP000345177"/>
    </source>
</evidence>
<keyword evidence="5" id="KW-1185">Reference proteome</keyword>
<dbReference type="GeneID" id="62682726"/>
<proteinExistence type="inferred from homology"/>
<comment type="function">
    <text evidence="3">Assembles to form an icosahedral capsid. The assembly is primed by the interaction between capsid assembly protease and portal dodecamer, and major capsid proteins assemble cooperatively to form the procapsid with the help of capsid scaffolding protein. Major capsid protein forms hexons and pentons of the icosahedron. Viral genomic DNA is packaged into the procapsid through the portal vertex. The packaging triggers a dramatic reconfiguration of the capsid shell.</text>
</comment>
<dbReference type="Gene3D" id="3.15.30.10">
    <property type="entry name" value="putative capsid protein of prophage domain like"/>
    <property type="match status" value="1"/>
</dbReference>
<keyword evidence="1 3" id="KW-0167">Capsid protein</keyword>
<comment type="subunit">
    <text evidence="3">Homomultimer.</text>
</comment>
<dbReference type="HAMAP" id="MF_04133">
    <property type="entry name" value="CAPSID_LAMBDA"/>
    <property type="match status" value="1"/>
</dbReference>
<evidence type="ECO:0000256" key="2">
    <source>
        <dbReference type="ARBA" id="ARBA00023200"/>
    </source>
</evidence>
<dbReference type="Pfam" id="PF03864">
    <property type="entry name" value="Phage_cap_E"/>
    <property type="match status" value="1"/>
</dbReference>